<keyword evidence="6 7" id="KW-0472">Membrane</keyword>
<dbReference type="Pfam" id="PF00528">
    <property type="entry name" value="BPD_transp_1"/>
    <property type="match status" value="2"/>
</dbReference>
<evidence type="ECO:0000256" key="5">
    <source>
        <dbReference type="ARBA" id="ARBA00022989"/>
    </source>
</evidence>
<dbReference type="EMBL" id="JAPWIJ010000005">
    <property type="protein sequence ID" value="MCZ4519334.1"/>
    <property type="molecule type" value="Genomic_DNA"/>
</dbReference>
<accession>A0ABT4MF66</accession>
<sequence length="635" mass="66759">MTITSIPPKPPTLASRHPQVKFAPSVIVVCVLALVWILPEPALHVPFGAAIESATNWFVDDCEWLYRPFMDLTGALFDGFLLWLQLVPAPLLCIVLIMLVWSLAGPRTAALTAAALLWVISTTLWTDLVETFALVALSVLAAAVLGFLIGVASALVSVVRAPIRVLIDAMQTIPVFVYLLPVVLVVGPGNTAAVLVTVLYAIPPMARLTDVGIRSVASGPVEAAQAIGATRWQLFRDVLFPLALPTIRSGLNQTIMLAIAMSIISAMIGASGLGDPVWQSLGRLEFGLALDAGIALVLIAVVLDRTTSASTATRSGMVHGRQRFFVTAGTIIIATIVISTIPVLRFADFSRAPTWWNFSLRGKVDVVVDWLNVSGGVVLDPLKSAMTVYVVNPAGAVLNAVPWLVVVAVVGITGVWLLGAIRGIGIAGLTASVQFLGLWTQATETVSLAGVAVAMTLVIAFPLGVLASASMPTERFLRPILDTLQTLPIFLFVIPAVVVLGSGAVPGIMATILYIAAPIVRMTCLALREVDPGPVEASASVGATFLQRLRTVKFPLGTPVILTGINQSVMMALSMTVVAAFIGAPGLGRTILVALAQVDLGTGVEAGLCMLIIATVFGLLLTGLTRKVQQAEHVE</sequence>
<dbReference type="InterPro" id="IPR035906">
    <property type="entry name" value="MetI-like_sf"/>
</dbReference>
<evidence type="ECO:0000313" key="10">
    <source>
        <dbReference type="Proteomes" id="UP001081071"/>
    </source>
</evidence>
<comment type="caution">
    <text evidence="9">The sequence shown here is derived from an EMBL/GenBank/DDBJ whole genome shotgun (WGS) entry which is preliminary data.</text>
</comment>
<evidence type="ECO:0000313" key="9">
    <source>
        <dbReference type="EMBL" id="MCZ4519334.1"/>
    </source>
</evidence>
<feature type="transmembrane region" description="Helical" evidence="7">
    <location>
        <begin position="286"/>
        <end position="303"/>
    </location>
</feature>
<feature type="domain" description="ABC transmembrane type-1" evidence="8">
    <location>
        <begin position="128"/>
        <end position="307"/>
    </location>
</feature>
<keyword evidence="3" id="KW-1003">Cell membrane</keyword>
<dbReference type="RefSeq" id="WP_269604648.1">
    <property type="nucleotide sequence ID" value="NZ_JAPWIJ010000005.1"/>
</dbReference>
<dbReference type="PROSITE" id="PS50928">
    <property type="entry name" value="ABC_TM1"/>
    <property type="match status" value="2"/>
</dbReference>
<comment type="subcellular location">
    <subcellularLocation>
        <location evidence="7">Cell membrane</location>
        <topology evidence="7">Multi-pass membrane protein</topology>
    </subcellularLocation>
    <subcellularLocation>
        <location evidence="1">Membrane</location>
        <topology evidence="1">Multi-pass membrane protein</topology>
    </subcellularLocation>
</comment>
<evidence type="ECO:0000256" key="4">
    <source>
        <dbReference type="ARBA" id="ARBA00022692"/>
    </source>
</evidence>
<evidence type="ECO:0000256" key="7">
    <source>
        <dbReference type="RuleBase" id="RU363032"/>
    </source>
</evidence>
<comment type="similarity">
    <text evidence="7">Belongs to the binding-protein-dependent transport system permease family.</text>
</comment>
<feature type="domain" description="ABC transmembrane type-1" evidence="8">
    <location>
        <begin position="442"/>
        <end position="621"/>
    </location>
</feature>
<dbReference type="Proteomes" id="UP001081071">
    <property type="component" value="Unassembled WGS sequence"/>
</dbReference>
<feature type="transmembrane region" description="Helical" evidence="7">
    <location>
        <begin position="489"/>
        <end position="516"/>
    </location>
</feature>
<evidence type="ECO:0000259" key="8">
    <source>
        <dbReference type="PROSITE" id="PS50928"/>
    </source>
</evidence>
<feature type="transmembrane region" description="Helical" evidence="7">
    <location>
        <begin position="446"/>
        <end position="469"/>
    </location>
</feature>
<feature type="transmembrane region" description="Helical" evidence="7">
    <location>
        <begin position="400"/>
        <end position="425"/>
    </location>
</feature>
<feature type="transmembrane region" description="Helical" evidence="7">
    <location>
        <begin position="108"/>
        <end position="126"/>
    </location>
</feature>
<dbReference type="CDD" id="cd06261">
    <property type="entry name" value="TM_PBP2"/>
    <property type="match status" value="2"/>
</dbReference>
<dbReference type="InterPro" id="IPR000515">
    <property type="entry name" value="MetI-like"/>
</dbReference>
<feature type="transmembrane region" description="Helical" evidence="7">
    <location>
        <begin position="175"/>
        <end position="203"/>
    </location>
</feature>
<dbReference type="Gene3D" id="1.10.3720.10">
    <property type="entry name" value="MetI-like"/>
    <property type="match status" value="2"/>
</dbReference>
<keyword evidence="4 7" id="KW-0812">Transmembrane</keyword>
<name>A0ABT4MF66_9NOCA</name>
<feature type="transmembrane region" description="Helical" evidence="7">
    <location>
        <begin position="132"/>
        <end position="163"/>
    </location>
</feature>
<evidence type="ECO:0000256" key="6">
    <source>
        <dbReference type="ARBA" id="ARBA00023136"/>
    </source>
</evidence>
<keyword evidence="10" id="KW-1185">Reference proteome</keyword>
<keyword evidence="5 7" id="KW-1133">Transmembrane helix</keyword>
<gene>
    <name evidence="9" type="ORF">O4220_12480</name>
</gene>
<dbReference type="PANTHER" id="PTHR47737:SF1">
    <property type="entry name" value="GLYCINE BETAINE_PROLINE BETAINE TRANSPORT SYSTEM PERMEASE PROTEIN PROW"/>
    <property type="match status" value="1"/>
</dbReference>
<evidence type="ECO:0000256" key="2">
    <source>
        <dbReference type="ARBA" id="ARBA00022448"/>
    </source>
</evidence>
<organism evidence="9 10">
    <name type="scientific">Rhodococcus ruber</name>
    <dbReference type="NCBI Taxonomy" id="1830"/>
    <lineage>
        <taxon>Bacteria</taxon>
        <taxon>Bacillati</taxon>
        <taxon>Actinomycetota</taxon>
        <taxon>Actinomycetes</taxon>
        <taxon>Mycobacteriales</taxon>
        <taxon>Nocardiaceae</taxon>
        <taxon>Rhodococcus</taxon>
    </lineage>
</organism>
<evidence type="ECO:0000256" key="1">
    <source>
        <dbReference type="ARBA" id="ARBA00004141"/>
    </source>
</evidence>
<evidence type="ECO:0000256" key="3">
    <source>
        <dbReference type="ARBA" id="ARBA00022475"/>
    </source>
</evidence>
<reference evidence="9" key="1">
    <citation type="submission" date="2022-12" db="EMBL/GenBank/DDBJ databases">
        <authorList>
            <person name="Krivoruchko A.V."/>
            <person name="Elkin A."/>
        </authorList>
    </citation>
    <scope>NUCLEOTIDE SEQUENCE</scope>
    <source>
        <strain evidence="9">IEGM 1391</strain>
    </source>
</reference>
<feature type="transmembrane region" description="Helical" evidence="7">
    <location>
        <begin position="20"/>
        <end position="38"/>
    </location>
</feature>
<feature type="transmembrane region" description="Helical" evidence="7">
    <location>
        <begin position="560"/>
        <end position="584"/>
    </location>
</feature>
<keyword evidence="2 7" id="KW-0813">Transport</keyword>
<protein>
    <submittedName>
        <fullName evidence="9">ABC transporter permease subunit</fullName>
    </submittedName>
</protein>
<feature type="transmembrane region" description="Helical" evidence="7">
    <location>
        <begin position="80"/>
        <end position="101"/>
    </location>
</feature>
<feature type="transmembrane region" description="Helical" evidence="7">
    <location>
        <begin position="604"/>
        <end position="624"/>
    </location>
</feature>
<proteinExistence type="inferred from homology"/>
<dbReference type="PANTHER" id="PTHR47737">
    <property type="entry name" value="GLYCINE BETAINE/PROLINE BETAINE TRANSPORT SYSTEM PERMEASE PROTEIN PROW"/>
    <property type="match status" value="1"/>
</dbReference>
<dbReference type="SUPFAM" id="SSF161098">
    <property type="entry name" value="MetI-like"/>
    <property type="match status" value="2"/>
</dbReference>
<feature type="transmembrane region" description="Helical" evidence="7">
    <location>
        <begin position="324"/>
        <end position="347"/>
    </location>
</feature>